<dbReference type="Pfam" id="PF05426">
    <property type="entry name" value="Alginate_lyase"/>
    <property type="match status" value="1"/>
</dbReference>
<dbReference type="EMBL" id="SIHI01000041">
    <property type="protein sequence ID" value="TWT42426.1"/>
    <property type="molecule type" value="Genomic_DNA"/>
</dbReference>
<dbReference type="RefSeq" id="WP_146512051.1">
    <property type="nucleotide sequence ID" value="NZ_SIHI01000041.1"/>
</dbReference>
<feature type="domain" description="Alginate lyase" evidence="4">
    <location>
        <begin position="74"/>
        <end position="292"/>
    </location>
</feature>
<feature type="region of interest" description="Disordered" evidence="3">
    <location>
        <begin position="73"/>
        <end position="94"/>
    </location>
</feature>
<evidence type="ECO:0000256" key="1">
    <source>
        <dbReference type="ARBA" id="ARBA00022729"/>
    </source>
</evidence>
<dbReference type="OrthoDB" id="222550at2"/>
<dbReference type="SUPFAM" id="SSF48230">
    <property type="entry name" value="Chondroitin AC/alginate lyase"/>
    <property type="match status" value="1"/>
</dbReference>
<proteinExistence type="predicted"/>
<evidence type="ECO:0000313" key="5">
    <source>
        <dbReference type="EMBL" id="TWT42426.1"/>
    </source>
</evidence>
<feature type="compositionally biased region" description="Polar residues" evidence="3">
    <location>
        <begin position="84"/>
        <end position="94"/>
    </location>
</feature>
<dbReference type="InterPro" id="IPR008397">
    <property type="entry name" value="Alginate_lyase_dom"/>
</dbReference>
<dbReference type="GO" id="GO:0016829">
    <property type="term" value="F:lyase activity"/>
    <property type="evidence" value="ECO:0007669"/>
    <property type="project" value="UniProtKB-KW"/>
</dbReference>
<reference evidence="5 6" key="1">
    <citation type="submission" date="2019-02" db="EMBL/GenBank/DDBJ databases">
        <title>Deep-cultivation of Planctomycetes and their phenomic and genomic characterization uncovers novel biology.</title>
        <authorList>
            <person name="Wiegand S."/>
            <person name="Jogler M."/>
            <person name="Boedeker C."/>
            <person name="Pinto D."/>
            <person name="Vollmers J."/>
            <person name="Rivas-Marin E."/>
            <person name="Kohn T."/>
            <person name="Peeters S.H."/>
            <person name="Heuer A."/>
            <person name="Rast P."/>
            <person name="Oberbeckmann S."/>
            <person name="Bunk B."/>
            <person name="Jeske O."/>
            <person name="Meyerdierks A."/>
            <person name="Storesund J.E."/>
            <person name="Kallscheuer N."/>
            <person name="Luecker S."/>
            <person name="Lage O.M."/>
            <person name="Pohl T."/>
            <person name="Merkel B.J."/>
            <person name="Hornburger P."/>
            <person name="Mueller R.-W."/>
            <person name="Bruemmer F."/>
            <person name="Labrenz M."/>
            <person name="Spormann A.M."/>
            <person name="Op Den Camp H."/>
            <person name="Overmann J."/>
            <person name="Amann R."/>
            <person name="Jetten M.S.M."/>
            <person name="Mascher T."/>
            <person name="Medema M.H."/>
            <person name="Devos D.P."/>
            <person name="Kaster A.-K."/>
            <person name="Ovreas L."/>
            <person name="Rohde M."/>
            <person name="Galperin M.Y."/>
            <person name="Jogler C."/>
        </authorList>
    </citation>
    <scope>NUCLEOTIDE SEQUENCE [LARGE SCALE GENOMIC DNA]</scope>
    <source>
        <strain evidence="5 6">KOR42</strain>
    </source>
</reference>
<gene>
    <name evidence="5" type="ORF">KOR42_47180</name>
</gene>
<protein>
    <submittedName>
        <fullName evidence="5">Alginate lyase</fullName>
    </submittedName>
</protein>
<dbReference type="Proteomes" id="UP000317243">
    <property type="component" value="Unassembled WGS sequence"/>
</dbReference>
<evidence type="ECO:0000259" key="4">
    <source>
        <dbReference type="Pfam" id="PF05426"/>
    </source>
</evidence>
<feature type="compositionally biased region" description="Basic and acidic residues" evidence="3">
    <location>
        <begin position="361"/>
        <end position="374"/>
    </location>
</feature>
<accession>A0A5C5VUV9</accession>
<evidence type="ECO:0000256" key="3">
    <source>
        <dbReference type="SAM" id="MobiDB-lite"/>
    </source>
</evidence>
<dbReference type="GO" id="GO:0042597">
    <property type="term" value="C:periplasmic space"/>
    <property type="evidence" value="ECO:0007669"/>
    <property type="project" value="InterPro"/>
</dbReference>
<organism evidence="5 6">
    <name type="scientific">Thalassoglobus neptunius</name>
    <dbReference type="NCBI Taxonomy" id="1938619"/>
    <lineage>
        <taxon>Bacteria</taxon>
        <taxon>Pseudomonadati</taxon>
        <taxon>Planctomycetota</taxon>
        <taxon>Planctomycetia</taxon>
        <taxon>Planctomycetales</taxon>
        <taxon>Planctomycetaceae</taxon>
        <taxon>Thalassoglobus</taxon>
    </lineage>
</organism>
<comment type="caution">
    <text evidence="5">The sequence shown here is derived from an EMBL/GenBank/DDBJ whole genome shotgun (WGS) entry which is preliminary data.</text>
</comment>
<feature type="compositionally biased region" description="Polar residues" evidence="3">
    <location>
        <begin position="393"/>
        <end position="404"/>
    </location>
</feature>
<keyword evidence="1" id="KW-0732">Signal</keyword>
<keyword evidence="6" id="KW-1185">Reference proteome</keyword>
<keyword evidence="2 5" id="KW-0456">Lyase</keyword>
<evidence type="ECO:0000313" key="6">
    <source>
        <dbReference type="Proteomes" id="UP000317243"/>
    </source>
</evidence>
<dbReference type="AlphaFoldDB" id="A0A5C5VUV9"/>
<dbReference type="InterPro" id="IPR008929">
    <property type="entry name" value="Chondroitin_lyas"/>
</dbReference>
<feature type="region of interest" description="Disordered" evidence="3">
    <location>
        <begin position="356"/>
        <end position="404"/>
    </location>
</feature>
<name>A0A5C5VUV9_9PLAN</name>
<evidence type="ECO:0000256" key="2">
    <source>
        <dbReference type="ARBA" id="ARBA00023239"/>
    </source>
</evidence>
<dbReference type="Gene3D" id="1.50.10.100">
    <property type="entry name" value="Chondroitin AC/alginate lyase"/>
    <property type="match status" value="1"/>
</dbReference>
<sequence length="404" mass="45845">MKTPATLITLLVMFVYFASFGTSIATAEFNHPGISHTQSSIDFVRGKIASGEEPWVTAMERVQSSRYANLDWRPQPQAHVERGPSNNPDIGSSEISADANAAYHHAILWALTGKEAHARKGAEILNAWSNTLQSISNHDARLLVGMEVYENCNAAELLKHTWNGWPEAEQKQFEKMLREVFYPVIKDFYPSANGNWDASMLQTMLAMGVYLDDQAMFDRGVNYYLNGEGNGAIGNYFKPTGQCQETGRDQAHTQMGLDYLACTAEIAWNQGLDLYGALDNRLLKGFEYTAKYNLGFDVPYEPYRSFEGRYHYKSISDNSRGRLRPMYEKVLNHYEGRMGMEAPFTRQAAMKLRENSLATEQRQREGDRNRDNSNRRRRSRRRDSSAMGILMFSGQSADDSVNEK</sequence>